<proteinExistence type="predicted"/>
<gene>
    <name evidence="1" type="ORF">OOU_Y34scaffold00777g10</name>
</gene>
<dbReference type="AlphaFoldDB" id="A0AA97PH09"/>
<sequence length="53" mass="6235">MENWVQLLPSRQYTSLWIVKWASGLHPHGIIALNSRDSNGWHYCQEPSNSRRN</sequence>
<name>A0AA97PH09_PYRO3</name>
<protein>
    <submittedName>
        <fullName evidence="1">Uncharacterized protein</fullName>
    </submittedName>
</protein>
<evidence type="ECO:0000313" key="1">
    <source>
        <dbReference type="EMBL" id="ELQ34252.1"/>
    </source>
</evidence>
<accession>A0AA97PH09</accession>
<reference evidence="1" key="1">
    <citation type="journal article" date="2012" name="PLoS Genet.">
        <title>Comparative analysis of the genomes of two field isolates of the rice blast fungus Magnaporthe oryzae.</title>
        <authorList>
            <person name="Xue M."/>
            <person name="Yang J."/>
            <person name="Li Z."/>
            <person name="Hu S."/>
            <person name="Yao N."/>
            <person name="Dean R.A."/>
            <person name="Zhao W."/>
            <person name="Shen M."/>
            <person name="Zhang H."/>
            <person name="Li C."/>
            <person name="Liu L."/>
            <person name="Cao L."/>
            <person name="Xu X."/>
            <person name="Xing Y."/>
            <person name="Hsiang T."/>
            <person name="Zhang Z."/>
            <person name="Xu J.R."/>
            <person name="Peng Y.L."/>
        </authorList>
    </citation>
    <scope>NUCLEOTIDE SEQUENCE</scope>
    <source>
        <strain evidence="1">Y34</strain>
    </source>
</reference>
<dbReference type="Proteomes" id="UP000011086">
    <property type="component" value="Unassembled WGS sequence"/>
</dbReference>
<organism evidence="1">
    <name type="scientific">Pyricularia oryzae (strain Y34)</name>
    <name type="common">Rice blast fungus</name>
    <name type="synonym">Magnaporthe oryzae</name>
    <dbReference type="NCBI Taxonomy" id="1143189"/>
    <lineage>
        <taxon>Eukaryota</taxon>
        <taxon>Fungi</taxon>
        <taxon>Dikarya</taxon>
        <taxon>Ascomycota</taxon>
        <taxon>Pezizomycotina</taxon>
        <taxon>Sordariomycetes</taxon>
        <taxon>Sordariomycetidae</taxon>
        <taxon>Magnaporthales</taxon>
        <taxon>Pyriculariaceae</taxon>
        <taxon>Pyricularia</taxon>
    </lineage>
</organism>
<dbReference type="EMBL" id="JH792844">
    <property type="protein sequence ID" value="ELQ34252.1"/>
    <property type="molecule type" value="Genomic_DNA"/>
</dbReference>